<protein>
    <submittedName>
        <fullName evidence="4">Peptide ABC transporter substrate-binding protein</fullName>
    </submittedName>
</protein>
<dbReference type="SUPFAM" id="SSF53850">
    <property type="entry name" value="Periplasmic binding protein-like II"/>
    <property type="match status" value="1"/>
</dbReference>
<evidence type="ECO:0000256" key="1">
    <source>
        <dbReference type="ARBA" id="ARBA00023125"/>
    </source>
</evidence>
<dbReference type="InterPro" id="IPR000914">
    <property type="entry name" value="SBP_5_dom"/>
</dbReference>
<dbReference type="EMBL" id="MCZK01000113">
    <property type="protein sequence ID" value="PMM69615.1"/>
    <property type="molecule type" value="Genomic_DNA"/>
</dbReference>
<dbReference type="Proteomes" id="UP000235406">
    <property type="component" value="Unassembled WGS sequence"/>
</dbReference>
<name>A0A2N7K5F0_9VIBR</name>
<comment type="caution">
    <text evidence="4">The sequence shown here is derived from an EMBL/GenBank/DDBJ whole genome shotgun (WGS) entry which is preliminary data.</text>
</comment>
<proteinExistence type="predicted"/>
<evidence type="ECO:0000313" key="4">
    <source>
        <dbReference type="EMBL" id="PMM69615.1"/>
    </source>
</evidence>
<dbReference type="GO" id="GO:0015833">
    <property type="term" value="P:peptide transport"/>
    <property type="evidence" value="ECO:0007669"/>
    <property type="project" value="TreeGrafter"/>
</dbReference>
<feature type="domain" description="Transcriptional regulator SgrR N-terminal HTH" evidence="3">
    <location>
        <begin position="7"/>
        <end position="118"/>
    </location>
</feature>
<evidence type="ECO:0000313" key="5">
    <source>
        <dbReference type="Proteomes" id="UP000235406"/>
    </source>
</evidence>
<feature type="domain" description="Solute-binding protein family 5" evidence="2">
    <location>
        <begin position="178"/>
        <end position="323"/>
    </location>
</feature>
<dbReference type="OrthoDB" id="5894719at2"/>
<evidence type="ECO:0000259" key="2">
    <source>
        <dbReference type="Pfam" id="PF00496"/>
    </source>
</evidence>
<dbReference type="InterPro" id="IPR025370">
    <property type="entry name" value="SgrR_HTH_N"/>
</dbReference>
<reference evidence="5" key="1">
    <citation type="submission" date="2016-07" db="EMBL/GenBank/DDBJ databases">
        <title>Nontailed viruses are major unrecognized killers of bacteria in the ocean.</title>
        <authorList>
            <person name="Kauffman K."/>
            <person name="Hussain F."/>
            <person name="Yang J."/>
            <person name="Arevalo P."/>
            <person name="Brown J."/>
            <person name="Cutler M."/>
            <person name="Kelly L."/>
            <person name="Polz M.F."/>
        </authorList>
    </citation>
    <scope>NUCLEOTIDE SEQUENCE [LARGE SCALE GENOMIC DNA]</scope>
    <source>
        <strain evidence="5">10N.261.46.F8</strain>
    </source>
</reference>
<dbReference type="Pfam" id="PF12793">
    <property type="entry name" value="SgrR_N"/>
    <property type="match status" value="1"/>
</dbReference>
<keyword evidence="1" id="KW-0238">DNA-binding</keyword>
<dbReference type="InterPro" id="IPR039424">
    <property type="entry name" value="SBP_5"/>
</dbReference>
<dbReference type="GO" id="GO:1904680">
    <property type="term" value="F:peptide transmembrane transporter activity"/>
    <property type="evidence" value="ECO:0007669"/>
    <property type="project" value="TreeGrafter"/>
</dbReference>
<sequence length="509" mass="58125">MANQKRQLELYEQIFQAFGPGTSRCQISQLAALLFVSERHVQTIIKTMVREGWVEWQASSGRNKKALLTCLVEPIDACYTLVRELSDAGSVEQMLPILSFGGRDAGLELQSFLSHANQAARRAYIPFHRKLEQLHPHKVLRRTERFLVSQVCQRLTYVENDQTENNQAGNDQAKNSQVRGDLAYHWQSNEDATVWRFQIRNDVHFHDGSLLLSKDIVRCLQSLTQSEHWRLGYQHIAAVDLYSENTVEVRLNETDWHLPRLLSRVEASIFQTSISGKLNGSGAFSLDVFSENMLRLSRNKLYSHHVSILNSIELWVYPEWATSKVCAENKLCLEMPEKTSAVPSENYSIFLKIQALSQTNEITQTVTVEDTSESQKLFTSLASPDDNLVLIEYGNYTKIEGVVLCSLIDEGDPLSAWLSFLSRFPFSTLNLDSQILETMRTYLSLIRQQPDYSRSLAILAKCRHWLSEVDIVTDLKHEAFGLEVSERIQGVQVNGFGWCELNKLWISDS</sequence>
<dbReference type="RefSeq" id="WP_102435338.1">
    <property type="nucleotide sequence ID" value="NZ_CAWNVI010000113.1"/>
</dbReference>
<dbReference type="AlphaFoldDB" id="A0A2N7K5F0"/>
<gene>
    <name evidence="4" type="ORF">BCT49_06840</name>
</gene>
<evidence type="ECO:0000259" key="3">
    <source>
        <dbReference type="Pfam" id="PF12793"/>
    </source>
</evidence>
<dbReference type="PANTHER" id="PTHR30290">
    <property type="entry name" value="PERIPLASMIC BINDING COMPONENT OF ABC TRANSPORTER"/>
    <property type="match status" value="1"/>
</dbReference>
<dbReference type="GO" id="GO:0003677">
    <property type="term" value="F:DNA binding"/>
    <property type="evidence" value="ECO:0007669"/>
    <property type="project" value="UniProtKB-KW"/>
</dbReference>
<organism evidence="4 5">
    <name type="scientific">Vibrio lentus</name>
    <dbReference type="NCBI Taxonomy" id="136468"/>
    <lineage>
        <taxon>Bacteria</taxon>
        <taxon>Pseudomonadati</taxon>
        <taxon>Pseudomonadota</taxon>
        <taxon>Gammaproteobacteria</taxon>
        <taxon>Vibrionales</taxon>
        <taxon>Vibrionaceae</taxon>
        <taxon>Vibrio</taxon>
    </lineage>
</organism>
<accession>A0A2N7K5F0</accession>
<dbReference type="PANTHER" id="PTHR30290:SF72">
    <property type="entry name" value="HTH-TYPE TRANSCRIPTIONAL REGULATOR SGRR"/>
    <property type="match status" value="1"/>
</dbReference>
<dbReference type="Gene3D" id="3.40.190.10">
    <property type="entry name" value="Periplasmic binding protein-like II"/>
    <property type="match status" value="1"/>
</dbReference>
<dbReference type="Pfam" id="PF00496">
    <property type="entry name" value="SBP_bac_5"/>
    <property type="match status" value="1"/>
</dbReference>